<sequence length="99" mass="11470">MTANNKWYMALFPIFFINHIKSRIEDKKPFTVSASILSLFLLVALAAYVASCIGGKKWIVYIYQAVFCILFMVNFLWLMSDSGMLFKAKKPVIKLHFEH</sequence>
<feature type="transmembrane region" description="Helical" evidence="1">
    <location>
        <begin position="30"/>
        <end position="49"/>
    </location>
</feature>
<keyword evidence="1" id="KW-0472">Membrane</keyword>
<evidence type="ECO:0000313" key="3">
    <source>
        <dbReference type="Proteomes" id="UP001208245"/>
    </source>
</evidence>
<evidence type="ECO:0000256" key="1">
    <source>
        <dbReference type="SAM" id="Phobius"/>
    </source>
</evidence>
<gene>
    <name evidence="2" type="ORF">OF376_02475</name>
</gene>
<accession>A0ABT3BN18</accession>
<dbReference type="Proteomes" id="UP001208245">
    <property type="component" value="Unassembled WGS sequence"/>
</dbReference>
<reference evidence="2 3" key="1">
    <citation type="journal article" date="2020" name="Int. J. Syst. Evol. Microbiol.">
        <title>Ureaplasma miroungigenitalium sp. nov. isolated from northern elephant seals (Mirounga angustirostris) and Ureaplasma zalophigenitalium sp. nov. isolated from California sea lions (Zalophus californianus).</title>
        <authorList>
            <person name="Volokhov D.V."/>
            <person name="Gulland F.M."/>
            <person name="Gao Y."/>
            <person name="Chizhikov V.E."/>
        </authorList>
    </citation>
    <scope>NUCLEOTIDE SEQUENCE [LARGE SCALE GENOMIC DNA]</scope>
    <source>
        <strain evidence="2 3">ES3182-GEN</strain>
    </source>
</reference>
<dbReference type="EMBL" id="JAOXHL010000003">
    <property type="protein sequence ID" value="MCV3728627.1"/>
    <property type="molecule type" value="Genomic_DNA"/>
</dbReference>
<proteinExistence type="predicted"/>
<comment type="caution">
    <text evidence="2">The sequence shown here is derived from an EMBL/GenBank/DDBJ whole genome shotgun (WGS) entry which is preliminary data.</text>
</comment>
<evidence type="ECO:0000313" key="2">
    <source>
        <dbReference type="EMBL" id="MCV3728627.1"/>
    </source>
</evidence>
<keyword evidence="3" id="KW-1185">Reference proteome</keyword>
<dbReference type="RefSeq" id="WP_263821940.1">
    <property type="nucleotide sequence ID" value="NZ_JAOXHL010000003.1"/>
</dbReference>
<keyword evidence="1" id="KW-0812">Transmembrane</keyword>
<keyword evidence="1" id="KW-1133">Transmembrane helix</keyword>
<organism evidence="2 3">
    <name type="scientific">Ureaplasma miroungigenitalium</name>
    <dbReference type="NCBI Taxonomy" id="1042321"/>
    <lineage>
        <taxon>Bacteria</taxon>
        <taxon>Bacillati</taxon>
        <taxon>Mycoplasmatota</taxon>
        <taxon>Mycoplasmoidales</taxon>
        <taxon>Mycoplasmoidaceae</taxon>
        <taxon>Ureaplasma</taxon>
    </lineage>
</organism>
<feature type="transmembrane region" description="Helical" evidence="1">
    <location>
        <begin position="61"/>
        <end position="80"/>
    </location>
</feature>
<name>A0ABT3BN18_9BACT</name>
<protein>
    <submittedName>
        <fullName evidence="2">Uncharacterized protein</fullName>
    </submittedName>
</protein>